<dbReference type="Gene3D" id="2.60.40.1180">
    <property type="entry name" value="Golgi alpha-mannosidase II"/>
    <property type="match status" value="1"/>
</dbReference>
<dbReference type="SMART" id="SM00642">
    <property type="entry name" value="Aamy"/>
    <property type="match status" value="1"/>
</dbReference>
<dbReference type="SUPFAM" id="SSF51011">
    <property type="entry name" value="Glycosyl hydrolase domain"/>
    <property type="match status" value="1"/>
</dbReference>
<dbReference type="AlphaFoldDB" id="A0A6J6N6C7"/>
<evidence type="ECO:0000256" key="6">
    <source>
        <dbReference type="ARBA" id="ARBA00022801"/>
    </source>
</evidence>
<proteinExistence type="inferred from homology"/>
<evidence type="ECO:0000256" key="4">
    <source>
        <dbReference type="ARBA" id="ARBA00012595"/>
    </source>
</evidence>
<keyword evidence="8" id="KW-0119">Carbohydrate metabolism</keyword>
<feature type="domain" description="Alpha-amylase C-terminal" evidence="10">
    <location>
        <begin position="400"/>
        <end position="475"/>
    </location>
</feature>
<dbReference type="Pfam" id="PF00128">
    <property type="entry name" value="Alpha-amylase"/>
    <property type="match status" value="1"/>
</dbReference>
<gene>
    <name evidence="12" type="ORF">UFOPK2370_00344</name>
</gene>
<evidence type="ECO:0000256" key="3">
    <source>
        <dbReference type="ARBA" id="ARBA00008061"/>
    </source>
</evidence>
<dbReference type="InterPro" id="IPR006048">
    <property type="entry name" value="A-amylase/branching_C"/>
</dbReference>
<comment type="similarity">
    <text evidence="3">Belongs to the glycosyl hydrolase 13 family.</text>
</comment>
<evidence type="ECO:0000259" key="11">
    <source>
        <dbReference type="SMART" id="SM00642"/>
    </source>
</evidence>
<dbReference type="GO" id="GO:0005975">
    <property type="term" value="P:carbohydrate metabolic process"/>
    <property type="evidence" value="ECO:0007669"/>
    <property type="project" value="InterPro"/>
</dbReference>
<evidence type="ECO:0000259" key="10">
    <source>
        <dbReference type="SMART" id="SM00632"/>
    </source>
</evidence>
<organism evidence="12">
    <name type="scientific">freshwater metagenome</name>
    <dbReference type="NCBI Taxonomy" id="449393"/>
    <lineage>
        <taxon>unclassified sequences</taxon>
        <taxon>metagenomes</taxon>
        <taxon>ecological metagenomes</taxon>
    </lineage>
</organism>
<evidence type="ECO:0000256" key="9">
    <source>
        <dbReference type="ARBA" id="ARBA00023295"/>
    </source>
</evidence>
<dbReference type="Gene3D" id="3.20.20.80">
    <property type="entry name" value="Glycosidases"/>
    <property type="match status" value="1"/>
</dbReference>
<comment type="catalytic activity">
    <reaction evidence="1">
        <text>Endohydrolysis of (1-&gt;4)-alpha-D-glucosidic linkages in polysaccharides containing three or more (1-&gt;4)-alpha-linked D-glucose units.</text>
        <dbReference type="EC" id="3.2.1.1"/>
    </reaction>
</comment>
<evidence type="ECO:0000256" key="8">
    <source>
        <dbReference type="ARBA" id="ARBA00023277"/>
    </source>
</evidence>
<feature type="domain" description="Glycosyl hydrolase family 13 catalytic" evidence="11">
    <location>
        <begin position="39"/>
        <end position="391"/>
    </location>
</feature>
<keyword evidence="7" id="KW-0106">Calcium</keyword>
<dbReference type="InterPro" id="IPR031319">
    <property type="entry name" value="A-amylase_C"/>
</dbReference>
<evidence type="ECO:0000256" key="1">
    <source>
        <dbReference type="ARBA" id="ARBA00000548"/>
    </source>
</evidence>
<dbReference type="Pfam" id="PF02806">
    <property type="entry name" value="Alpha-amylase_C"/>
    <property type="match status" value="1"/>
</dbReference>
<dbReference type="GO" id="GO:0046872">
    <property type="term" value="F:metal ion binding"/>
    <property type="evidence" value="ECO:0007669"/>
    <property type="project" value="UniProtKB-KW"/>
</dbReference>
<keyword evidence="5" id="KW-0479">Metal-binding</keyword>
<accession>A0A6J6N6C7</accession>
<name>A0A6J6N6C7_9ZZZZ</name>
<dbReference type="InterPro" id="IPR017853">
    <property type="entry name" value="GH"/>
</dbReference>
<dbReference type="PROSITE" id="PS51257">
    <property type="entry name" value="PROKAR_LIPOPROTEIN"/>
    <property type="match status" value="1"/>
</dbReference>
<reference evidence="12" key="1">
    <citation type="submission" date="2020-05" db="EMBL/GenBank/DDBJ databases">
        <authorList>
            <person name="Chiriac C."/>
            <person name="Salcher M."/>
            <person name="Ghai R."/>
            <person name="Kavagutti S V."/>
        </authorList>
    </citation>
    <scope>NUCLEOTIDE SEQUENCE</scope>
</reference>
<comment type="cofactor">
    <cofactor evidence="2">
        <name>Ca(2+)</name>
        <dbReference type="ChEBI" id="CHEBI:29108"/>
    </cofactor>
</comment>
<evidence type="ECO:0000256" key="5">
    <source>
        <dbReference type="ARBA" id="ARBA00022723"/>
    </source>
</evidence>
<dbReference type="InterPro" id="IPR006047">
    <property type="entry name" value="GH13_cat_dom"/>
</dbReference>
<evidence type="ECO:0000313" key="12">
    <source>
        <dbReference type="EMBL" id="CAB4681676.1"/>
    </source>
</evidence>
<dbReference type="InterPro" id="IPR013780">
    <property type="entry name" value="Glyco_hydro_b"/>
</dbReference>
<sequence>MTKPFRRLVAALAACSLAVLGLTSCAPSGPAATPITTQMVGLQMHMWSFDSIAAECPTLKDIGYDWVLVSPPQETIPDSAWWAHYQPVSYKIDSSLGTRSEFENMVSVCKANNVQIMVDVVLNHMTGLQNGTGSAGSEFTKYEFPGLYAPEDFNMCPTGVSQIEDYSNVEEIQQCELLGLSDLNTGKANVRDQLVKFLRDLRGTGVAGFRVDAAKHIKASELKQIVDQLPSDTTFISEVIGDTPPQSEYYEFGHVFSFDWINMVRNIFSSSGLLGGSADQNYFDMLSPSEKTVTLVTNHDTERNGGAISYQFAKNFNLATVFTLAAPHGKPMLYSSYAFSDYDAGPIGSPTGYQPVAQCVNNPSPDYGVYQDGDWICQHRWPANKGMIAFRKAVGDSKFSDIWQEGDAYGFGRGKLGFVVFNSGETDVTATIKTSMPAGTYTDRIGGGSVTVGADGTMTVDVKSWNAVAIDVKSKN</sequence>
<dbReference type="InterPro" id="IPR006046">
    <property type="entry name" value="Alpha_amylase"/>
</dbReference>
<keyword evidence="9" id="KW-0326">Glycosidase</keyword>
<dbReference type="SUPFAM" id="SSF51445">
    <property type="entry name" value="(Trans)glycosidases"/>
    <property type="match status" value="1"/>
</dbReference>
<dbReference type="SMART" id="SM00632">
    <property type="entry name" value="Aamy_C"/>
    <property type="match status" value="1"/>
</dbReference>
<dbReference type="EMBL" id="CAEZXK010000005">
    <property type="protein sequence ID" value="CAB4681676.1"/>
    <property type="molecule type" value="Genomic_DNA"/>
</dbReference>
<protein>
    <recommendedName>
        <fullName evidence="4">alpha-amylase</fullName>
        <ecNumber evidence="4">3.2.1.1</ecNumber>
    </recommendedName>
</protein>
<dbReference type="EC" id="3.2.1.1" evidence="4"/>
<dbReference type="PANTHER" id="PTHR43447">
    <property type="entry name" value="ALPHA-AMYLASE"/>
    <property type="match status" value="1"/>
</dbReference>
<keyword evidence="6" id="KW-0378">Hydrolase</keyword>
<evidence type="ECO:0000256" key="2">
    <source>
        <dbReference type="ARBA" id="ARBA00001913"/>
    </source>
</evidence>
<evidence type="ECO:0000256" key="7">
    <source>
        <dbReference type="ARBA" id="ARBA00022837"/>
    </source>
</evidence>
<dbReference type="GO" id="GO:0004556">
    <property type="term" value="F:alpha-amylase activity"/>
    <property type="evidence" value="ECO:0007669"/>
    <property type="project" value="UniProtKB-EC"/>
</dbReference>
<dbReference type="PRINTS" id="PR00110">
    <property type="entry name" value="ALPHAAMYLASE"/>
</dbReference>